<reference evidence="3" key="1">
    <citation type="submission" date="2017-03" db="EMBL/GenBank/DDBJ databases">
        <title>Novel pathways for hydrocarbon cycling and metabolic interdependencies in hydrothermal sediment communities.</title>
        <authorList>
            <person name="Dombrowski N."/>
            <person name="Seitz K."/>
            <person name="Teske A."/>
            <person name="Baker B."/>
        </authorList>
    </citation>
    <scope>NUCLEOTIDE SEQUENCE [LARGE SCALE GENOMIC DNA]</scope>
</reference>
<evidence type="ECO:0000256" key="1">
    <source>
        <dbReference type="SAM" id="Phobius"/>
    </source>
</evidence>
<feature type="transmembrane region" description="Helical" evidence="1">
    <location>
        <begin position="57"/>
        <end position="75"/>
    </location>
</feature>
<organism evidence="2 3">
    <name type="scientific">candidate division CPR3 bacterium 4484_211</name>
    <dbReference type="NCBI Taxonomy" id="1968527"/>
    <lineage>
        <taxon>Bacteria</taxon>
        <taxon>Bacteria division CPR3</taxon>
    </lineage>
</organism>
<dbReference type="Proteomes" id="UP000192520">
    <property type="component" value="Unassembled WGS sequence"/>
</dbReference>
<accession>A0A1W9NY22</accession>
<keyword evidence="1" id="KW-1133">Transmembrane helix</keyword>
<dbReference type="STRING" id="1968527.B5M47_02050"/>
<keyword evidence="1" id="KW-0812">Transmembrane</keyword>
<comment type="caution">
    <text evidence="2">The sequence shown here is derived from an EMBL/GenBank/DDBJ whole genome shotgun (WGS) entry which is preliminary data.</text>
</comment>
<dbReference type="AlphaFoldDB" id="A0A1W9NY22"/>
<sequence length="197" mass="22573">MRLIAVIITILFTLFYGSLEIIKRKFNLHAEYTRKLAHCFSGIGALFSSFFLKQDEFLEIVFFFLLIFTLLYSKKSLKSISLKNRKTFGEIAYPLGLASLAYFVYHQHKIFIYGLLLLSFPDTLAGLIGRHFNPKRKTLAGSLAYFLSTLIIFATGFPWNTSLPFAILLTFIEYISPYGLDNFSIPLVYSLLATQLF</sequence>
<evidence type="ECO:0000313" key="2">
    <source>
        <dbReference type="EMBL" id="OQX51056.1"/>
    </source>
</evidence>
<dbReference type="PANTHER" id="PTHR31303:SF1">
    <property type="entry name" value="CTP-DEPENDENT DIACYLGLYCEROL KINASE 1"/>
    <property type="match status" value="1"/>
</dbReference>
<dbReference type="InterPro" id="IPR037997">
    <property type="entry name" value="Dgk1-like"/>
</dbReference>
<dbReference type="PANTHER" id="PTHR31303">
    <property type="entry name" value="CTP-DEPENDENT DIACYLGLYCEROL KINASE 1"/>
    <property type="match status" value="1"/>
</dbReference>
<proteinExistence type="predicted"/>
<feature type="transmembrane region" description="Helical" evidence="1">
    <location>
        <begin position="110"/>
        <end position="128"/>
    </location>
</feature>
<name>A0A1W9NY22_UNCC3</name>
<keyword evidence="1" id="KW-0472">Membrane</keyword>
<evidence type="ECO:0000313" key="3">
    <source>
        <dbReference type="Proteomes" id="UP000192520"/>
    </source>
</evidence>
<feature type="transmembrane region" description="Helical" evidence="1">
    <location>
        <begin position="165"/>
        <end position="192"/>
    </location>
</feature>
<protein>
    <recommendedName>
        <fullName evidence="4">Phosphatidate cytidylyltransferase</fullName>
    </recommendedName>
</protein>
<gene>
    <name evidence="2" type="ORF">B5M47_02050</name>
</gene>
<dbReference type="GO" id="GO:0004143">
    <property type="term" value="F:ATP-dependent diacylglycerol kinase activity"/>
    <property type="evidence" value="ECO:0007669"/>
    <property type="project" value="InterPro"/>
</dbReference>
<evidence type="ECO:0008006" key="4">
    <source>
        <dbReference type="Google" id="ProtNLM"/>
    </source>
</evidence>
<feature type="transmembrane region" description="Helical" evidence="1">
    <location>
        <begin position="87"/>
        <end position="104"/>
    </location>
</feature>
<feature type="transmembrane region" description="Helical" evidence="1">
    <location>
        <begin position="140"/>
        <end position="159"/>
    </location>
</feature>
<dbReference type="EMBL" id="MZGJ01000009">
    <property type="protein sequence ID" value="OQX51056.1"/>
    <property type="molecule type" value="Genomic_DNA"/>
</dbReference>